<dbReference type="Proteomes" id="UP000232163">
    <property type="component" value="Unassembled WGS sequence"/>
</dbReference>
<keyword evidence="2" id="KW-1185">Reference proteome</keyword>
<dbReference type="EMBL" id="MZMT01000053">
    <property type="protein sequence ID" value="PIO42607.1"/>
    <property type="molecule type" value="Genomic_DNA"/>
</dbReference>
<evidence type="ECO:0000313" key="2">
    <source>
        <dbReference type="Proteomes" id="UP000232163"/>
    </source>
</evidence>
<accession>A0A2N9VSY9</accession>
<dbReference type="AlphaFoldDB" id="A0A2N9VSY9"/>
<evidence type="ECO:0000313" key="1">
    <source>
        <dbReference type="EMBL" id="PIO42607.1"/>
    </source>
</evidence>
<reference evidence="1 2" key="1">
    <citation type="journal article" date="2017" name="Int J Environ Stud">
        <title>Does the Miocene-Pliocene relict legume Oxytropis triphylla form nitrogen-fixing nodules with a combination of bacterial strains?</title>
        <authorList>
            <person name="Safronova V."/>
            <person name="Belimov A."/>
            <person name="Sazanova A."/>
            <person name="Kuznetsova I."/>
            <person name="Popova J."/>
            <person name="Andronov E."/>
            <person name="Verkhozina A."/>
            <person name="Tikhonovich I."/>
        </authorList>
    </citation>
    <scope>NUCLEOTIDE SEQUENCE [LARGE SCALE GENOMIC DNA]</scope>
    <source>
        <strain evidence="1 2">Tri-38</strain>
    </source>
</reference>
<name>A0A2N9VSY9_9HYPH</name>
<dbReference type="OrthoDB" id="8448936at2"/>
<sequence length="93" mass="10383">MESLVSEFNAPQPDLLPVIPDRVSRRQFRLQLIDDGLLDTVEGWIATQDERTQAAYADSGTFVRSDTMLQEGFAALGFDAARVDQFFTEAAEI</sequence>
<protein>
    <submittedName>
        <fullName evidence="1">Uncharacterized protein</fullName>
    </submittedName>
</protein>
<comment type="caution">
    <text evidence="1">The sequence shown here is derived from an EMBL/GenBank/DDBJ whole genome shotgun (WGS) entry which is preliminary data.</text>
</comment>
<gene>
    <name evidence="1" type="ORF">B5P45_25205</name>
</gene>
<organism evidence="1 2">
    <name type="scientific">Phyllobacterium zundukense</name>
    <dbReference type="NCBI Taxonomy" id="1867719"/>
    <lineage>
        <taxon>Bacteria</taxon>
        <taxon>Pseudomonadati</taxon>
        <taxon>Pseudomonadota</taxon>
        <taxon>Alphaproteobacteria</taxon>
        <taxon>Hyphomicrobiales</taxon>
        <taxon>Phyllobacteriaceae</taxon>
        <taxon>Phyllobacterium</taxon>
    </lineage>
</organism>
<proteinExistence type="predicted"/>
<dbReference type="KEGG" id="pht:BLM14_14745"/>